<evidence type="ECO:0000313" key="3">
    <source>
        <dbReference type="Proteomes" id="UP001284547"/>
    </source>
</evidence>
<reference evidence="2" key="1">
    <citation type="submission" date="2023-10" db="EMBL/GenBank/DDBJ databases">
        <title>Surveillance and assessment of the effects of hospital wastewater treatment on clearance of pathogenic bacterial and antimicrobial resistance genes.</title>
        <authorList>
            <person name="Wu Y."/>
        </authorList>
    </citation>
    <scope>NUCLEOTIDE SEQUENCE</scope>
    <source>
        <strain evidence="2">23-M-SRM-33-1</strain>
    </source>
</reference>
<name>A0AAW8XLE5_9ENTR</name>
<sequence>MEGVGWLLEKLDLIPNGIERAWLEAARLRAIPVMWEWDEKSGRMVKREWHWSSKKPASKGSAPPPNVLGATLEQSGGWAKSRITPKAF</sequence>
<proteinExistence type="predicted"/>
<dbReference type="RefSeq" id="WP_065806313.1">
    <property type="nucleotide sequence ID" value="NZ_JAOUTP010000013.1"/>
</dbReference>
<comment type="caution">
    <text evidence="2">The sequence shown here is derived from an EMBL/GenBank/DDBJ whole genome shotgun (WGS) entry which is preliminary data.</text>
</comment>
<dbReference type="EMBL" id="JAWHZD010000001">
    <property type="protein sequence ID" value="MDV0840146.1"/>
    <property type="molecule type" value="Genomic_DNA"/>
</dbReference>
<accession>A0AAW8XLE5</accession>
<organism evidence="2 3">
    <name type="scientific">Klebsiella quasipneumoniae subsp. quasipneumoniae</name>
    <dbReference type="NCBI Taxonomy" id="1667327"/>
    <lineage>
        <taxon>Bacteria</taxon>
        <taxon>Pseudomonadati</taxon>
        <taxon>Pseudomonadota</taxon>
        <taxon>Gammaproteobacteria</taxon>
        <taxon>Enterobacterales</taxon>
        <taxon>Enterobacteriaceae</taxon>
        <taxon>Klebsiella/Raoultella group</taxon>
        <taxon>Klebsiella</taxon>
        <taxon>Klebsiella pneumoniae complex</taxon>
    </lineage>
</organism>
<feature type="region of interest" description="Disordered" evidence="1">
    <location>
        <begin position="50"/>
        <end position="88"/>
    </location>
</feature>
<evidence type="ECO:0000256" key="1">
    <source>
        <dbReference type="SAM" id="MobiDB-lite"/>
    </source>
</evidence>
<gene>
    <name evidence="2" type="ORF">RZP41_02405</name>
</gene>
<dbReference type="Proteomes" id="UP001284547">
    <property type="component" value="Unassembled WGS sequence"/>
</dbReference>
<dbReference type="AlphaFoldDB" id="A0AAW8XLE5"/>
<protein>
    <submittedName>
        <fullName evidence="2">Uncharacterized protein</fullName>
    </submittedName>
</protein>
<evidence type="ECO:0000313" key="2">
    <source>
        <dbReference type="EMBL" id="MDV0840146.1"/>
    </source>
</evidence>